<evidence type="ECO:0000256" key="11">
    <source>
        <dbReference type="ARBA" id="ARBA00033323"/>
    </source>
</evidence>
<dbReference type="Pfam" id="PF00282">
    <property type="entry name" value="Pyridoxal_deC"/>
    <property type="match status" value="1"/>
</dbReference>
<dbReference type="InterPro" id="IPR002129">
    <property type="entry name" value="PyrdxlP-dep_de-COase"/>
</dbReference>
<comment type="similarity">
    <text evidence="2">Belongs to the group II decarboxylase family.</text>
</comment>
<organism evidence="13 14">
    <name type="scientific">Tritrichomonas musculus</name>
    <dbReference type="NCBI Taxonomy" id="1915356"/>
    <lineage>
        <taxon>Eukaryota</taxon>
        <taxon>Metamonada</taxon>
        <taxon>Parabasalia</taxon>
        <taxon>Tritrichomonadida</taxon>
        <taxon>Tritrichomonadidae</taxon>
        <taxon>Tritrichomonas</taxon>
    </lineage>
</organism>
<evidence type="ECO:0000256" key="12">
    <source>
        <dbReference type="ARBA" id="ARBA00048248"/>
    </source>
</evidence>
<keyword evidence="10" id="KW-0456">Lyase</keyword>
<keyword evidence="7" id="KW-0663">Pyridoxal phosphate</keyword>
<dbReference type="SUPFAM" id="SSF53383">
    <property type="entry name" value="PLP-dependent transferases"/>
    <property type="match status" value="1"/>
</dbReference>
<dbReference type="Gene3D" id="3.90.1150.10">
    <property type="entry name" value="Aspartate Aminotransferase, domain 1"/>
    <property type="match status" value="1"/>
</dbReference>
<evidence type="ECO:0000256" key="2">
    <source>
        <dbReference type="ARBA" id="ARBA00009533"/>
    </source>
</evidence>
<dbReference type="InterPro" id="IPR015422">
    <property type="entry name" value="PyrdxlP-dep_Trfase_small"/>
</dbReference>
<dbReference type="InterPro" id="IPR014729">
    <property type="entry name" value="Rossmann-like_a/b/a_fold"/>
</dbReference>
<dbReference type="Gene3D" id="3.40.50.620">
    <property type="entry name" value="HUPs"/>
    <property type="match status" value="1"/>
</dbReference>
<evidence type="ECO:0000256" key="3">
    <source>
        <dbReference type="ARBA" id="ARBA00013160"/>
    </source>
</evidence>
<dbReference type="InterPro" id="IPR050489">
    <property type="entry name" value="Tyr-tRNA_synthase"/>
</dbReference>
<dbReference type="InterPro" id="IPR015421">
    <property type="entry name" value="PyrdxlP-dep_Trfase_major"/>
</dbReference>
<dbReference type="Proteomes" id="UP001470230">
    <property type="component" value="Unassembled WGS sequence"/>
</dbReference>
<evidence type="ECO:0000256" key="6">
    <source>
        <dbReference type="ARBA" id="ARBA00022840"/>
    </source>
</evidence>
<reference evidence="13 14" key="1">
    <citation type="submission" date="2024-04" db="EMBL/GenBank/DDBJ databases">
        <title>Tritrichomonas musculus Genome.</title>
        <authorList>
            <person name="Alves-Ferreira E."/>
            <person name="Grigg M."/>
            <person name="Lorenzi H."/>
            <person name="Galac M."/>
        </authorList>
    </citation>
    <scope>NUCLEOTIDE SEQUENCE [LARGE SCALE GENOMIC DNA]</scope>
    <source>
        <strain evidence="13 14">EAF2021</strain>
    </source>
</reference>
<dbReference type="Pfam" id="PF00579">
    <property type="entry name" value="tRNA-synt_1b"/>
    <property type="match status" value="1"/>
</dbReference>
<evidence type="ECO:0000256" key="1">
    <source>
        <dbReference type="ARBA" id="ARBA00001933"/>
    </source>
</evidence>
<dbReference type="InterPro" id="IPR015424">
    <property type="entry name" value="PyrdxlP-dep_Trfase"/>
</dbReference>
<evidence type="ECO:0000256" key="7">
    <source>
        <dbReference type="ARBA" id="ARBA00022898"/>
    </source>
</evidence>
<keyword evidence="6" id="KW-0067">ATP-binding</keyword>
<dbReference type="Gene3D" id="3.40.640.10">
    <property type="entry name" value="Type I PLP-dependent aspartate aminotransferase-like (Major domain)"/>
    <property type="match status" value="1"/>
</dbReference>
<gene>
    <name evidence="13" type="ORF">M9Y10_026682</name>
</gene>
<sequence length="782" mass="89462">MFANTKYSPDGFNISQYQTDLKQFSDEYTNKSIHFYDPNYEGHMLWDVSKPHLDVLNIAQAQNQNSVDEECSPYASELEKKFISELASDIGYPKKSWGYISSGGTISNLAALWVGRNKLRSKGREAKYILIADDHHYSIEKACDILGLEIKSLEENINVSPKQIAAVVCICGTTECGRVDDILRWRKFCDEHDIHLHADAAYGGYYIYCKDSEYLTDDEKKCLENLKLADSITIDPHKVGYAPYPAGVFLLKNEQDVMFINPTHNVKYLGVMSTSLYTIEGSRSGAIAASCYFGHHQLRPHYHSILEANLIGSKKLIEKIQQSKEFELYKVHGMAQVCFTSKNLPMNYLMKVFCDIKNLSKSRIQLVTTNLDGKYYFRICVMNPTFKDHIDEWWSKFNIEFEDYKKKFEIYVKERTEKIMSISISKSSEEAIRDLIKTGKKIVAYNGFEPSGRLHIAQAVITVLNTKLLLENGCRVIIYMGDLFAKLNLKLGGDMDKIRTVGMYIIEVFKSLGIRNVQDKTVDPSDLHFIWASELIDSDPNYWGRVLDISMRTRDQTAKSCIEIMGMKPGEKLYVSQFLYPCMQVADIFEMDVDIAQLGEDQKSGIGLAQEYARSINNSTSQKLKIPVSLEHHLILGLDGTQKMSKSDPKNAIFVDDEPDEIKQKVLDAVCNDKIDGNPIFEYIKFLIFPWFGSFEFDGNVYDSVDGVVNDFIKFDKRKLKETVADYFIRILEPVKKHFIEHELKDLKELVLSYKSLAINRIPTESPGLFLKEGEQIDQNKT</sequence>
<comment type="catalytic activity">
    <reaction evidence="12">
        <text>tRNA(Tyr) + L-tyrosine + ATP = L-tyrosyl-tRNA(Tyr) + AMP + diphosphate + H(+)</text>
        <dbReference type="Rhea" id="RHEA:10220"/>
        <dbReference type="Rhea" id="RHEA-COMP:9706"/>
        <dbReference type="Rhea" id="RHEA-COMP:9707"/>
        <dbReference type="ChEBI" id="CHEBI:15378"/>
        <dbReference type="ChEBI" id="CHEBI:30616"/>
        <dbReference type="ChEBI" id="CHEBI:33019"/>
        <dbReference type="ChEBI" id="CHEBI:58315"/>
        <dbReference type="ChEBI" id="CHEBI:78442"/>
        <dbReference type="ChEBI" id="CHEBI:78536"/>
        <dbReference type="ChEBI" id="CHEBI:456215"/>
        <dbReference type="EC" id="6.1.1.1"/>
    </reaction>
</comment>
<protein>
    <recommendedName>
        <fullName evidence="3">tyrosine--tRNA ligase</fullName>
        <ecNumber evidence="3">6.1.1.1</ecNumber>
    </recommendedName>
    <alternativeName>
        <fullName evidence="11">Tyrosyl-tRNA synthetase</fullName>
    </alternativeName>
</protein>
<keyword evidence="4" id="KW-0436">Ligase</keyword>
<dbReference type="PANTHER" id="PTHR46264:SF4">
    <property type="entry name" value="TYROSINE--TRNA LIGASE, CYTOPLASMIC"/>
    <property type="match status" value="1"/>
</dbReference>
<evidence type="ECO:0000313" key="13">
    <source>
        <dbReference type="EMBL" id="KAK8841736.1"/>
    </source>
</evidence>
<dbReference type="SUPFAM" id="SSF52374">
    <property type="entry name" value="Nucleotidylyl transferase"/>
    <property type="match status" value="1"/>
</dbReference>
<evidence type="ECO:0000256" key="9">
    <source>
        <dbReference type="ARBA" id="ARBA00023146"/>
    </source>
</evidence>
<evidence type="ECO:0000313" key="14">
    <source>
        <dbReference type="Proteomes" id="UP001470230"/>
    </source>
</evidence>
<evidence type="ECO:0000256" key="4">
    <source>
        <dbReference type="ARBA" id="ARBA00022598"/>
    </source>
</evidence>
<evidence type="ECO:0000256" key="10">
    <source>
        <dbReference type="ARBA" id="ARBA00023239"/>
    </source>
</evidence>
<keyword evidence="8" id="KW-0648">Protein biosynthesis</keyword>
<name>A0ABR2H6E6_9EUKA</name>
<dbReference type="Gene3D" id="1.10.240.10">
    <property type="entry name" value="Tyrosyl-Transfer RNA Synthetase"/>
    <property type="match status" value="1"/>
</dbReference>
<dbReference type="PROSITE" id="PS00392">
    <property type="entry name" value="DDC_GAD_HDC_YDC"/>
    <property type="match status" value="1"/>
</dbReference>
<comment type="cofactor">
    <cofactor evidence="1">
        <name>pyridoxal 5'-phosphate</name>
        <dbReference type="ChEBI" id="CHEBI:597326"/>
    </cofactor>
</comment>
<keyword evidence="5" id="KW-0547">Nucleotide-binding</keyword>
<evidence type="ECO:0000256" key="5">
    <source>
        <dbReference type="ARBA" id="ARBA00022741"/>
    </source>
</evidence>
<comment type="caution">
    <text evidence="13">The sequence shown here is derived from an EMBL/GenBank/DDBJ whole genome shotgun (WGS) entry which is preliminary data.</text>
</comment>
<proteinExistence type="inferred from homology"/>
<dbReference type="PANTHER" id="PTHR46264">
    <property type="entry name" value="TYROSINE-TRNA LIGASE"/>
    <property type="match status" value="1"/>
</dbReference>
<keyword evidence="14" id="KW-1185">Reference proteome</keyword>
<keyword evidence="9" id="KW-0030">Aminoacyl-tRNA synthetase</keyword>
<accession>A0ABR2H6E6</accession>
<dbReference type="EC" id="6.1.1.1" evidence="3"/>
<dbReference type="EMBL" id="JAPFFF010000040">
    <property type="protein sequence ID" value="KAK8841736.1"/>
    <property type="molecule type" value="Genomic_DNA"/>
</dbReference>
<evidence type="ECO:0000256" key="8">
    <source>
        <dbReference type="ARBA" id="ARBA00022917"/>
    </source>
</evidence>
<dbReference type="InterPro" id="IPR021115">
    <property type="entry name" value="Pyridoxal-P_BS"/>
</dbReference>
<dbReference type="InterPro" id="IPR002305">
    <property type="entry name" value="aa-tRNA-synth_Ic"/>
</dbReference>